<keyword evidence="2" id="KW-0472">Membrane</keyword>
<accession>A0A1B6JF70</accession>
<dbReference type="SUPFAM" id="SSF49785">
    <property type="entry name" value="Galactose-binding domain-like"/>
    <property type="match status" value="1"/>
</dbReference>
<evidence type="ECO:0000256" key="2">
    <source>
        <dbReference type="SAM" id="Phobius"/>
    </source>
</evidence>
<dbReference type="InterPro" id="IPR039131">
    <property type="entry name" value="NDUFAF1"/>
</dbReference>
<dbReference type="InterPro" id="IPR013857">
    <property type="entry name" value="NADH-UbQ_OxRdtase-assoc_prot30"/>
</dbReference>
<feature type="domain" description="NADH:ubiquinone oxidoreductase intermediate-associated protein 30" evidence="3">
    <location>
        <begin position="49"/>
        <end position="216"/>
    </location>
</feature>
<dbReference type="EMBL" id="GECU01009918">
    <property type="protein sequence ID" value="JAS97788.1"/>
    <property type="molecule type" value="Transcribed_RNA"/>
</dbReference>
<evidence type="ECO:0000259" key="3">
    <source>
        <dbReference type="Pfam" id="PF08547"/>
    </source>
</evidence>
<proteinExistence type="inferred from homology"/>
<name>A0A1B6JF70_9HEMI</name>
<protein>
    <recommendedName>
        <fullName evidence="3">NADH:ubiquinone oxidoreductase intermediate-associated protein 30 domain-containing protein</fullName>
    </recommendedName>
</protein>
<comment type="similarity">
    <text evidence="1">Belongs to the CIA30 family.</text>
</comment>
<dbReference type="AlphaFoldDB" id="A0A1B6JF70"/>
<keyword evidence="2" id="KW-0812">Transmembrane</keyword>
<dbReference type="GO" id="GO:0051082">
    <property type="term" value="F:unfolded protein binding"/>
    <property type="evidence" value="ECO:0007669"/>
    <property type="project" value="TreeGrafter"/>
</dbReference>
<feature type="transmembrane region" description="Helical" evidence="2">
    <location>
        <begin position="12"/>
        <end position="31"/>
    </location>
</feature>
<dbReference type="InterPro" id="IPR008979">
    <property type="entry name" value="Galactose-bd-like_sf"/>
</dbReference>
<dbReference type="Pfam" id="PF08547">
    <property type="entry name" value="CIA30"/>
    <property type="match status" value="1"/>
</dbReference>
<reference evidence="4" key="1">
    <citation type="submission" date="2015-11" db="EMBL/GenBank/DDBJ databases">
        <title>De novo transcriptome assembly of four potential Pierce s Disease insect vectors from Arizona vineyards.</title>
        <authorList>
            <person name="Tassone E.E."/>
        </authorList>
    </citation>
    <scope>NUCLEOTIDE SEQUENCE</scope>
</reference>
<sequence>MQFIDWQFNRNMCSKLPGIILIVYIISYSSAIQDKVIRKREAMEEFVLFDFTKLPNLHGWSEMSDVVREVGMSKAVLVLQKTQRFQRGVLFTMLNPQPNGAGFAGFRTDTELDLSDYNTLRLHCRGQGENYGYKVVLRHKNENTEPFPSYEQMFQAPNRKFETVDLPLAGFEPYYRGKKQNQSAPLDKSQITNFEFQIYGGVYLPVKQAGTSSLEIDWVKAVP</sequence>
<evidence type="ECO:0000313" key="4">
    <source>
        <dbReference type="EMBL" id="JAS97788.1"/>
    </source>
</evidence>
<keyword evidence="2" id="KW-1133">Transmembrane helix</keyword>
<gene>
    <name evidence="4" type="ORF">g.33834</name>
</gene>
<dbReference type="PANTHER" id="PTHR13194">
    <property type="entry name" value="COMPLEX I INTERMEDIATE-ASSOCIATED PROTEIN 30"/>
    <property type="match status" value="1"/>
</dbReference>
<dbReference type="PANTHER" id="PTHR13194:SF19">
    <property type="entry name" value="NAD(P)-BINDING ROSSMANN-FOLD SUPERFAMILY PROTEIN"/>
    <property type="match status" value="1"/>
</dbReference>
<organism evidence="4">
    <name type="scientific">Homalodisca liturata</name>
    <dbReference type="NCBI Taxonomy" id="320908"/>
    <lineage>
        <taxon>Eukaryota</taxon>
        <taxon>Metazoa</taxon>
        <taxon>Ecdysozoa</taxon>
        <taxon>Arthropoda</taxon>
        <taxon>Hexapoda</taxon>
        <taxon>Insecta</taxon>
        <taxon>Pterygota</taxon>
        <taxon>Neoptera</taxon>
        <taxon>Paraneoptera</taxon>
        <taxon>Hemiptera</taxon>
        <taxon>Auchenorrhyncha</taxon>
        <taxon>Membracoidea</taxon>
        <taxon>Cicadellidae</taxon>
        <taxon>Cicadellinae</taxon>
        <taxon>Proconiini</taxon>
        <taxon>Homalodisca</taxon>
    </lineage>
</organism>
<dbReference type="GO" id="GO:0010257">
    <property type="term" value="P:NADH dehydrogenase complex assembly"/>
    <property type="evidence" value="ECO:0007669"/>
    <property type="project" value="TreeGrafter"/>
</dbReference>
<evidence type="ECO:0000256" key="1">
    <source>
        <dbReference type="ARBA" id="ARBA00007884"/>
    </source>
</evidence>